<reference evidence="3" key="1">
    <citation type="journal article" date="2014" name="Int. J. Syst. Evol. Microbiol.">
        <title>Complete genome sequence of Corynebacterium casei LMG S-19264T (=DSM 44701T), isolated from a smear-ripened cheese.</title>
        <authorList>
            <consortium name="US DOE Joint Genome Institute (JGI-PGF)"/>
            <person name="Walter F."/>
            <person name="Albersmeier A."/>
            <person name="Kalinowski J."/>
            <person name="Ruckert C."/>
        </authorList>
    </citation>
    <scope>NUCLEOTIDE SEQUENCE</scope>
    <source>
        <strain evidence="3">JCM 4386</strain>
    </source>
</reference>
<comment type="caution">
    <text evidence="3">The sequence shown here is derived from an EMBL/GenBank/DDBJ whole genome shotgun (WGS) entry which is preliminary data.</text>
</comment>
<evidence type="ECO:0000313" key="3">
    <source>
        <dbReference type="EMBL" id="GGS08202.1"/>
    </source>
</evidence>
<feature type="region of interest" description="Disordered" evidence="1">
    <location>
        <begin position="1"/>
        <end position="56"/>
    </location>
</feature>
<protein>
    <submittedName>
        <fullName evidence="3">Uncharacterized protein</fullName>
    </submittedName>
</protein>
<dbReference type="EMBL" id="BMTL01000024">
    <property type="protein sequence ID" value="GGS08202.1"/>
    <property type="molecule type" value="Genomic_DNA"/>
</dbReference>
<keyword evidence="2" id="KW-0472">Membrane</keyword>
<gene>
    <name evidence="3" type="ORF">GCM10010269_54190</name>
</gene>
<dbReference type="Proteomes" id="UP000606194">
    <property type="component" value="Unassembled WGS sequence"/>
</dbReference>
<evidence type="ECO:0000313" key="4">
    <source>
        <dbReference type="Proteomes" id="UP000606194"/>
    </source>
</evidence>
<proteinExistence type="predicted"/>
<keyword evidence="2" id="KW-0812">Transmembrane</keyword>
<sequence>MEGPERTDETEPPATAVDLGTGTATDSGTGTATDSGTGTGADPAADTGSGAGRRPRGRTTLMIAGAALLGIVAGVCTGYVIQAGRAPTALPSLSQPVVEQAEGEVEPLSAAQDRRVRTDGDLRKLLITRPAGAKDSRVPMGRDGWADLSAYAGDYKDPAATFNDLVDDEFRRAATTSWRVGETYSVRINLVQFRQESKRAALEWAENGRYWAGKEPGTRDWPIPGTGDGNGVAYVHDTPERKPGYLPLYAAEAYAWRGDVCMEIRVYDSKPIPKAKIMDLAERQVGKL</sequence>
<feature type="transmembrane region" description="Helical" evidence="2">
    <location>
        <begin position="61"/>
        <end position="81"/>
    </location>
</feature>
<name>A0A918G041_9ACTN</name>
<keyword evidence="4" id="KW-1185">Reference proteome</keyword>
<organism evidence="3 4">
    <name type="scientific">Streptomyces humidus</name>
    <dbReference type="NCBI Taxonomy" id="52259"/>
    <lineage>
        <taxon>Bacteria</taxon>
        <taxon>Bacillati</taxon>
        <taxon>Actinomycetota</taxon>
        <taxon>Actinomycetes</taxon>
        <taxon>Kitasatosporales</taxon>
        <taxon>Streptomycetaceae</taxon>
        <taxon>Streptomyces</taxon>
    </lineage>
</organism>
<dbReference type="AlphaFoldDB" id="A0A918G041"/>
<evidence type="ECO:0000256" key="2">
    <source>
        <dbReference type="SAM" id="Phobius"/>
    </source>
</evidence>
<feature type="compositionally biased region" description="Low complexity" evidence="1">
    <location>
        <begin position="20"/>
        <end position="48"/>
    </location>
</feature>
<accession>A0A918G041</accession>
<evidence type="ECO:0000256" key="1">
    <source>
        <dbReference type="SAM" id="MobiDB-lite"/>
    </source>
</evidence>
<reference evidence="3" key="2">
    <citation type="submission" date="2020-09" db="EMBL/GenBank/DDBJ databases">
        <authorList>
            <person name="Sun Q."/>
            <person name="Ohkuma M."/>
        </authorList>
    </citation>
    <scope>NUCLEOTIDE SEQUENCE</scope>
    <source>
        <strain evidence="3">JCM 4386</strain>
    </source>
</reference>
<keyword evidence="2" id="KW-1133">Transmembrane helix</keyword>